<gene>
    <name evidence="1" type="ORF">C0V70_09625</name>
</gene>
<reference evidence="1 2" key="1">
    <citation type="submission" date="2018-01" db="EMBL/GenBank/DDBJ databases">
        <title>Complete genome sequence of Bacteriovorax stolpii DSM12778.</title>
        <authorList>
            <person name="Tang B."/>
            <person name="Chang J."/>
        </authorList>
    </citation>
    <scope>NUCLEOTIDE SEQUENCE [LARGE SCALE GENOMIC DNA]</scope>
    <source>
        <strain evidence="1 2">DSM 12778</strain>
    </source>
</reference>
<keyword evidence="2" id="KW-1185">Reference proteome</keyword>
<organism evidence="1 2">
    <name type="scientific">Bacteriovorax stolpii</name>
    <name type="common">Bdellovibrio stolpii</name>
    <dbReference type="NCBI Taxonomy" id="960"/>
    <lineage>
        <taxon>Bacteria</taxon>
        <taxon>Pseudomonadati</taxon>
        <taxon>Bdellovibrionota</taxon>
        <taxon>Bacteriovoracia</taxon>
        <taxon>Bacteriovoracales</taxon>
        <taxon>Bacteriovoracaceae</taxon>
        <taxon>Bacteriovorax</taxon>
    </lineage>
</organism>
<sequence length="280" mass="32392">MRSLTNSQFFSLVRMLFGLWLIQHFFFLIPYGRELYSSEGMKVAGGALYLKEFLAPLRSPNGISVLLGLSLLSSILFTLKIKRALNCLFLFFTWVFFFHQDLLSYNPGVPYVGWMLLALSLVPDNEERFFWENKSPHFSFPPVLFWGLWLIVTLGYTASGLHKLFFSPLWREGRALIYVFDYPATRFEALAQFYFGLPLFIQKVVNWSVIAVEGTFFLALFIPKGRKTLWILNSLMHLGILITLKFASLSIVMLIIHLFMIEDGWFSPYGVSKLRTSSKK</sequence>
<proteinExistence type="predicted"/>
<dbReference type="Proteomes" id="UP000235584">
    <property type="component" value="Chromosome"/>
</dbReference>
<accession>A0A2K9NS85</accession>
<protein>
    <submittedName>
        <fullName evidence="1">Uncharacterized protein</fullName>
    </submittedName>
</protein>
<dbReference type="AlphaFoldDB" id="A0A2K9NS85"/>
<dbReference type="EMBL" id="CP025704">
    <property type="protein sequence ID" value="AUN98358.1"/>
    <property type="molecule type" value="Genomic_DNA"/>
</dbReference>
<evidence type="ECO:0000313" key="1">
    <source>
        <dbReference type="EMBL" id="AUN98358.1"/>
    </source>
</evidence>
<evidence type="ECO:0000313" key="2">
    <source>
        <dbReference type="Proteomes" id="UP000235584"/>
    </source>
</evidence>
<name>A0A2K9NS85_BACTC</name>
<dbReference type="RefSeq" id="WP_102243649.1">
    <property type="nucleotide sequence ID" value="NZ_CP025704.1"/>
</dbReference>
<dbReference type="KEGG" id="bsto:C0V70_09625"/>